<dbReference type="Pfam" id="PF03663">
    <property type="entry name" value="Glyco_hydro_76"/>
    <property type="match status" value="1"/>
</dbReference>
<dbReference type="Proteomes" id="UP001612415">
    <property type="component" value="Unassembled WGS sequence"/>
</dbReference>
<gene>
    <name evidence="2" type="ORF">ACIA8P_02765</name>
</gene>
<dbReference type="PIRSF" id="PIRSF021505">
    <property type="entry name" value="O_gly_hdrol"/>
    <property type="match status" value="1"/>
</dbReference>
<dbReference type="EMBL" id="JBITDC010000001">
    <property type="protein sequence ID" value="MFI5673578.1"/>
    <property type="molecule type" value="Genomic_DNA"/>
</dbReference>
<accession>A0ABW7XVV5</accession>
<dbReference type="RefSeq" id="WP_398654584.1">
    <property type="nucleotide sequence ID" value="NZ_JBITDC010000001.1"/>
</dbReference>
<keyword evidence="2" id="KW-0378">Hydrolase</keyword>
<dbReference type="InterPro" id="IPR008928">
    <property type="entry name" value="6-hairpin_glycosidase_sf"/>
</dbReference>
<protein>
    <submittedName>
        <fullName evidence="2">Glycoside hydrolase family 76 protein</fullName>
    </submittedName>
</protein>
<dbReference type="Gene3D" id="1.50.10.20">
    <property type="match status" value="1"/>
</dbReference>
<evidence type="ECO:0000313" key="2">
    <source>
        <dbReference type="EMBL" id="MFI5673578.1"/>
    </source>
</evidence>
<name>A0ABW7XVV5_STRCE</name>
<dbReference type="PANTHER" id="PTHR47791:SF4">
    <property type="entry name" value="(PUTATIVE SECRETED PROTEIN)-RELATED"/>
    <property type="match status" value="1"/>
</dbReference>
<dbReference type="InterPro" id="IPR005198">
    <property type="entry name" value="Glyco_hydro_76"/>
</dbReference>
<keyword evidence="3" id="KW-1185">Reference proteome</keyword>
<sequence length="400" mass="43547">MRAYPSRRALIGSGLTAMAMASTVATSTASAAAADSGNTEDAAHRARALSRARAAYAALDKYLGATDGSGLVREQYPAASGDNAYSYEWPFSQAHIAALDLAAVDKAFEPELAARAKAQEHYWNAGGGTTGLPGYASYPVAPYGSGGDMFYDDNEWVGLAKVQRHLQTGDKAALARAKEIFALVKSGWDTDTSHAAPGGVFWTQATWSNDRNTVSNMPGAQLGLRLYLITGESGYLDWSKRFYDWTNTHLQSPGGLYWDHLDLQGAIEKTIWSYNQGVPVGVNVLLHRATRDGVYLSRAKQVAKAAYAYYVTQGRLFSQPVFFNSIFFKNLLLLESVTGDGTYHRAMTDYADQVWSTMRDPETGLVHFDSSGGTQAIQQAALAQLYAVLAWPRALWPTLY</sequence>
<organism evidence="2 3">
    <name type="scientific">Streptomyces cellulosae</name>
    <dbReference type="NCBI Taxonomy" id="1968"/>
    <lineage>
        <taxon>Bacteria</taxon>
        <taxon>Bacillati</taxon>
        <taxon>Actinomycetota</taxon>
        <taxon>Actinomycetes</taxon>
        <taxon>Kitasatosporales</taxon>
        <taxon>Streptomycetaceae</taxon>
        <taxon>Streptomyces</taxon>
    </lineage>
</organism>
<dbReference type="GO" id="GO:0016787">
    <property type="term" value="F:hydrolase activity"/>
    <property type="evidence" value="ECO:0007669"/>
    <property type="project" value="UniProtKB-KW"/>
</dbReference>
<feature type="signal peptide" evidence="1">
    <location>
        <begin position="1"/>
        <end position="21"/>
    </location>
</feature>
<dbReference type="PANTHER" id="PTHR47791">
    <property type="entry name" value="MEIOTICALLY UP-REGULATED GENE 191 PROTEIN"/>
    <property type="match status" value="1"/>
</dbReference>
<proteinExistence type="predicted"/>
<dbReference type="InterPro" id="IPR053169">
    <property type="entry name" value="MUG_Protein"/>
</dbReference>
<evidence type="ECO:0000313" key="3">
    <source>
        <dbReference type="Proteomes" id="UP001612415"/>
    </source>
</evidence>
<reference evidence="2 3" key="1">
    <citation type="submission" date="2024-10" db="EMBL/GenBank/DDBJ databases">
        <title>The Natural Products Discovery Center: Release of the First 8490 Sequenced Strains for Exploring Actinobacteria Biosynthetic Diversity.</title>
        <authorList>
            <person name="Kalkreuter E."/>
            <person name="Kautsar S.A."/>
            <person name="Yang D."/>
            <person name="Bader C.D."/>
            <person name="Teijaro C.N."/>
            <person name="Fluegel L."/>
            <person name="Davis C.M."/>
            <person name="Simpson J.R."/>
            <person name="Lauterbach L."/>
            <person name="Steele A.D."/>
            <person name="Gui C."/>
            <person name="Meng S."/>
            <person name="Li G."/>
            <person name="Viehrig K."/>
            <person name="Ye F."/>
            <person name="Su P."/>
            <person name="Kiefer A.F."/>
            <person name="Nichols A."/>
            <person name="Cepeda A.J."/>
            <person name="Yan W."/>
            <person name="Fan B."/>
            <person name="Jiang Y."/>
            <person name="Adhikari A."/>
            <person name="Zheng C.-J."/>
            <person name="Schuster L."/>
            <person name="Cowan T.M."/>
            <person name="Smanski M.J."/>
            <person name="Chevrette M.G."/>
            <person name="De Carvalho L.P.S."/>
            <person name="Shen B."/>
        </authorList>
    </citation>
    <scope>NUCLEOTIDE SEQUENCE [LARGE SCALE GENOMIC DNA]</scope>
    <source>
        <strain evidence="2 3">NPDC051599</strain>
    </source>
</reference>
<comment type="caution">
    <text evidence="2">The sequence shown here is derived from an EMBL/GenBank/DDBJ whole genome shotgun (WGS) entry which is preliminary data.</text>
</comment>
<dbReference type="SUPFAM" id="SSF48208">
    <property type="entry name" value="Six-hairpin glycosidases"/>
    <property type="match status" value="1"/>
</dbReference>
<dbReference type="InterPro" id="IPR006311">
    <property type="entry name" value="TAT_signal"/>
</dbReference>
<feature type="chain" id="PRO_5045852684" evidence="1">
    <location>
        <begin position="22"/>
        <end position="400"/>
    </location>
</feature>
<evidence type="ECO:0000256" key="1">
    <source>
        <dbReference type="SAM" id="SignalP"/>
    </source>
</evidence>
<dbReference type="InterPro" id="IPR014512">
    <property type="entry name" value="O_gly_hydro"/>
</dbReference>
<keyword evidence="1" id="KW-0732">Signal</keyword>
<dbReference type="PROSITE" id="PS51318">
    <property type="entry name" value="TAT"/>
    <property type="match status" value="1"/>
</dbReference>